<evidence type="ECO:0000256" key="1">
    <source>
        <dbReference type="ARBA" id="ARBA00022729"/>
    </source>
</evidence>
<dbReference type="RefSeq" id="WP_023068918.1">
    <property type="nucleotide sequence ID" value="NZ_AUZM01000079.1"/>
</dbReference>
<accession>U7QAE2</accession>
<evidence type="ECO:0000313" key="4">
    <source>
        <dbReference type="Proteomes" id="UP000017127"/>
    </source>
</evidence>
<dbReference type="PANTHER" id="PTHR43118:SF1">
    <property type="entry name" value="RHAMNOGALACTURONAN LYASE (EUROFUNG)"/>
    <property type="match status" value="1"/>
</dbReference>
<gene>
    <name evidence="3" type="ORF">M595_5231</name>
</gene>
<dbReference type="OrthoDB" id="9816589at2"/>
<proteinExistence type="predicted"/>
<organism evidence="3 4">
    <name type="scientific">Lyngbya aestuarii BL J</name>
    <dbReference type="NCBI Taxonomy" id="1348334"/>
    <lineage>
        <taxon>Bacteria</taxon>
        <taxon>Bacillati</taxon>
        <taxon>Cyanobacteriota</taxon>
        <taxon>Cyanophyceae</taxon>
        <taxon>Oscillatoriophycideae</taxon>
        <taxon>Oscillatoriales</taxon>
        <taxon>Microcoleaceae</taxon>
        <taxon>Lyngbya</taxon>
    </lineage>
</organism>
<dbReference type="Proteomes" id="UP000017127">
    <property type="component" value="Unassembled WGS sequence"/>
</dbReference>
<comment type="caution">
    <text evidence="3">The sequence shown here is derived from an EMBL/GenBank/DDBJ whole genome shotgun (WGS) entry which is preliminary data.</text>
</comment>
<dbReference type="AlphaFoldDB" id="U7QAE2"/>
<name>U7QAE2_9CYAN</name>
<sequence>MNSFFNRLIRNQKPFLNSPLGLCLLLASLSWGCVERSSSQAVNPSNSNSNPQKINLDLPPLKEGKGGLIVADVNNDQQKDFLVTHPNAIAVYDHSGKKLWVKSVNLQLTNKSESQGLPGLHAPGIQAGDINGDDKTEVLFLSSDHKLHIVEGKNGKTIREIQLKSPDGSKGWEHLVIANFRGKGDRDLLLQTTNANGYRVGRYIAAYSVDDLLKADNPQPLWERDDFKANAHNGVRVADLNGDNLDEVLGAKIVSPEGEILIEIPRKGHIDSLFVADVRPDIPGLEVVVLEEGGEKKEDSKNSAGGLKRNRVFLYNTEKIIWETHYKNWEPQNAAVGDFDPNRPGLEIWSRSRFSTDQKPFVFDAKGKVISNYTLNETKPEGWTKKGVEVIFPIDWTGEDRQLAVAKERHTSGNVGIFDAMTGEFVLEFPENADRLYVADVKGDWREEIMVINGNKLHIYENTDPNPNPNRSSLWTQNHYRRSKMTWNYYSP</sequence>
<keyword evidence="4" id="KW-1185">Reference proteome</keyword>
<dbReference type="Pfam" id="PF21348">
    <property type="entry name" value="RGL11_C"/>
    <property type="match status" value="1"/>
</dbReference>
<dbReference type="InterPro" id="IPR049366">
    <property type="entry name" value="RGL11_C"/>
</dbReference>
<keyword evidence="1" id="KW-0732">Signal</keyword>
<feature type="domain" description="Rhamnogalacturonan lyase family 11 C-terminal" evidence="2">
    <location>
        <begin position="225"/>
        <end position="483"/>
    </location>
</feature>
<dbReference type="Pfam" id="PF13517">
    <property type="entry name" value="FG-GAP_3"/>
    <property type="match status" value="1"/>
</dbReference>
<dbReference type="InterPro" id="IPR013517">
    <property type="entry name" value="FG-GAP"/>
</dbReference>
<dbReference type="SUPFAM" id="SSF69318">
    <property type="entry name" value="Integrin alpha N-terminal domain"/>
    <property type="match status" value="1"/>
</dbReference>
<dbReference type="InterPro" id="IPR028994">
    <property type="entry name" value="Integrin_alpha_N"/>
</dbReference>
<protein>
    <submittedName>
        <fullName evidence="3">Description family protein</fullName>
    </submittedName>
</protein>
<dbReference type="EMBL" id="AUZM01000079">
    <property type="protein sequence ID" value="ERT04809.1"/>
    <property type="molecule type" value="Genomic_DNA"/>
</dbReference>
<evidence type="ECO:0000313" key="3">
    <source>
        <dbReference type="EMBL" id="ERT04809.1"/>
    </source>
</evidence>
<dbReference type="SUPFAM" id="SSF82171">
    <property type="entry name" value="DPP6 N-terminal domain-like"/>
    <property type="match status" value="1"/>
</dbReference>
<evidence type="ECO:0000259" key="2">
    <source>
        <dbReference type="Pfam" id="PF21348"/>
    </source>
</evidence>
<dbReference type="InterPro" id="IPR034641">
    <property type="entry name" value="RGL11"/>
</dbReference>
<reference evidence="3 4" key="1">
    <citation type="journal article" date="2013" name="Front. Microbiol.">
        <title>Comparative genomic analyses of the cyanobacterium, Lyngbya aestuarii BL J, a powerful hydrogen producer.</title>
        <authorList>
            <person name="Kothari A."/>
            <person name="Vaughn M."/>
            <person name="Garcia-Pichel F."/>
        </authorList>
    </citation>
    <scope>NUCLEOTIDE SEQUENCE [LARGE SCALE GENOMIC DNA]</scope>
    <source>
        <strain evidence="3 4">BL J</strain>
    </source>
</reference>
<dbReference type="PANTHER" id="PTHR43118">
    <property type="entry name" value="RHAMNOGALACTURONAN LYASE (EUROFUNG)"/>
    <property type="match status" value="1"/>
</dbReference>